<dbReference type="Gene3D" id="2.40.10.10">
    <property type="entry name" value="Trypsin-like serine proteases"/>
    <property type="match status" value="1"/>
</dbReference>
<dbReference type="Pfam" id="PF12032">
    <property type="entry name" value="CLIP"/>
    <property type="match status" value="1"/>
</dbReference>
<feature type="chain" id="PRO_5041020087" description="CLIP domain-containing serine protease" evidence="10">
    <location>
        <begin position="25"/>
        <end position="404"/>
    </location>
</feature>
<name>A0A8T0F9T7_ARGBR</name>
<evidence type="ECO:0000256" key="6">
    <source>
        <dbReference type="ARBA" id="ARBA00022825"/>
    </source>
</evidence>
<dbReference type="PROSITE" id="PS00134">
    <property type="entry name" value="TRYPSIN_HIS"/>
    <property type="match status" value="1"/>
</dbReference>
<dbReference type="PANTHER" id="PTHR24264:SF65">
    <property type="entry name" value="SRCR DOMAIN-CONTAINING PROTEIN"/>
    <property type="match status" value="1"/>
</dbReference>
<comment type="domain">
    <text evidence="10">The clip domain consists of 35-55 residues which are 'knitted' together usually by 3 conserved disulfide bonds forming a clip-like compact structure.</text>
</comment>
<protein>
    <recommendedName>
        <fullName evidence="10">CLIP domain-containing serine protease</fullName>
        <ecNumber evidence="9">3.4.21.-</ecNumber>
    </recommendedName>
</protein>
<evidence type="ECO:0000256" key="10">
    <source>
        <dbReference type="RuleBase" id="RU366078"/>
    </source>
</evidence>
<dbReference type="PROSITE" id="PS51888">
    <property type="entry name" value="CLIP"/>
    <property type="match status" value="1"/>
</dbReference>
<evidence type="ECO:0000313" key="13">
    <source>
        <dbReference type="EMBL" id="KAF8787997.1"/>
    </source>
</evidence>
<evidence type="ECO:0000256" key="1">
    <source>
        <dbReference type="ARBA" id="ARBA00004613"/>
    </source>
</evidence>
<dbReference type="InterPro" id="IPR043504">
    <property type="entry name" value="Peptidase_S1_PA_chymotrypsin"/>
</dbReference>
<evidence type="ECO:0000259" key="12">
    <source>
        <dbReference type="PROSITE" id="PS51888"/>
    </source>
</evidence>
<dbReference type="Gene3D" id="3.30.1640.30">
    <property type="match status" value="1"/>
</dbReference>
<keyword evidence="14" id="KW-1185">Reference proteome</keyword>
<reference evidence="13" key="1">
    <citation type="journal article" date="2020" name="bioRxiv">
        <title>Chromosome-level reference genome of the European wasp spider Argiope bruennichi: a resource for studies on range expansion and evolutionary adaptation.</title>
        <authorList>
            <person name="Sheffer M.M."/>
            <person name="Hoppe A."/>
            <person name="Krehenwinkel H."/>
            <person name="Uhl G."/>
            <person name="Kuss A.W."/>
            <person name="Jensen L."/>
            <person name="Jensen C."/>
            <person name="Gillespie R.G."/>
            <person name="Hoff K.J."/>
            <person name="Prost S."/>
        </authorList>
    </citation>
    <scope>NUCLEOTIDE SEQUENCE</scope>
</reference>
<dbReference type="CDD" id="cd00190">
    <property type="entry name" value="Tryp_SPc"/>
    <property type="match status" value="1"/>
</dbReference>
<dbReference type="PANTHER" id="PTHR24264">
    <property type="entry name" value="TRYPSIN-RELATED"/>
    <property type="match status" value="1"/>
</dbReference>
<organism evidence="13 14">
    <name type="scientific">Argiope bruennichi</name>
    <name type="common">Wasp spider</name>
    <name type="synonym">Aranea bruennichi</name>
    <dbReference type="NCBI Taxonomy" id="94029"/>
    <lineage>
        <taxon>Eukaryota</taxon>
        <taxon>Metazoa</taxon>
        <taxon>Ecdysozoa</taxon>
        <taxon>Arthropoda</taxon>
        <taxon>Chelicerata</taxon>
        <taxon>Arachnida</taxon>
        <taxon>Araneae</taxon>
        <taxon>Araneomorphae</taxon>
        <taxon>Entelegynae</taxon>
        <taxon>Araneoidea</taxon>
        <taxon>Araneidae</taxon>
        <taxon>Argiope</taxon>
    </lineage>
</organism>
<dbReference type="InterPro" id="IPR018114">
    <property type="entry name" value="TRYPSIN_HIS"/>
</dbReference>
<keyword evidence="3 9" id="KW-0645">Protease</keyword>
<dbReference type="Proteomes" id="UP000807504">
    <property type="component" value="Unassembled WGS sequence"/>
</dbReference>
<dbReference type="EMBL" id="JABXBU010000015">
    <property type="protein sequence ID" value="KAF8787997.1"/>
    <property type="molecule type" value="Genomic_DNA"/>
</dbReference>
<reference evidence="13" key="2">
    <citation type="submission" date="2020-06" db="EMBL/GenBank/DDBJ databases">
        <authorList>
            <person name="Sheffer M."/>
        </authorList>
    </citation>
    <scope>NUCLEOTIDE SEQUENCE</scope>
</reference>
<keyword evidence="6 9" id="KW-0720">Serine protease</keyword>
<keyword evidence="2 10" id="KW-0964">Secreted</keyword>
<dbReference type="InterPro" id="IPR001314">
    <property type="entry name" value="Peptidase_S1A"/>
</dbReference>
<evidence type="ECO:0000256" key="3">
    <source>
        <dbReference type="ARBA" id="ARBA00022670"/>
    </source>
</evidence>
<dbReference type="GO" id="GO:0006508">
    <property type="term" value="P:proteolysis"/>
    <property type="evidence" value="ECO:0007669"/>
    <property type="project" value="UniProtKB-KW"/>
</dbReference>
<evidence type="ECO:0000259" key="11">
    <source>
        <dbReference type="PROSITE" id="PS50240"/>
    </source>
</evidence>
<evidence type="ECO:0000256" key="7">
    <source>
        <dbReference type="ARBA" id="ARBA00023157"/>
    </source>
</evidence>
<comment type="caution">
    <text evidence="13">The sequence shown here is derived from an EMBL/GenBank/DDBJ whole genome shotgun (WGS) entry which is preliminary data.</text>
</comment>
<dbReference type="PRINTS" id="PR00722">
    <property type="entry name" value="CHYMOTRYPSIN"/>
</dbReference>
<dbReference type="PROSITE" id="PS50240">
    <property type="entry name" value="TRYPSIN_DOM"/>
    <property type="match status" value="1"/>
</dbReference>
<dbReference type="InterPro" id="IPR050127">
    <property type="entry name" value="Serine_Proteases_S1"/>
</dbReference>
<keyword evidence="4 10" id="KW-0732">Signal</keyword>
<dbReference type="InterPro" id="IPR038565">
    <property type="entry name" value="CLIP_sf"/>
</dbReference>
<comment type="subcellular location">
    <subcellularLocation>
        <location evidence="1 10">Secreted</location>
    </subcellularLocation>
</comment>
<keyword evidence="5 9" id="KW-0378">Hydrolase</keyword>
<dbReference type="GO" id="GO:0004252">
    <property type="term" value="F:serine-type endopeptidase activity"/>
    <property type="evidence" value="ECO:0007669"/>
    <property type="project" value="UniProtKB-UniRule"/>
</dbReference>
<dbReference type="OMA" id="ACMEIND"/>
<gene>
    <name evidence="13" type="ORF">HNY73_009540</name>
</gene>
<feature type="domain" description="Peptidase S1" evidence="11">
    <location>
        <begin position="156"/>
        <end position="403"/>
    </location>
</feature>
<evidence type="ECO:0000256" key="2">
    <source>
        <dbReference type="ARBA" id="ARBA00022525"/>
    </source>
</evidence>
<evidence type="ECO:0000256" key="5">
    <source>
        <dbReference type="ARBA" id="ARBA00022801"/>
    </source>
</evidence>
<evidence type="ECO:0000313" key="14">
    <source>
        <dbReference type="Proteomes" id="UP000807504"/>
    </source>
</evidence>
<dbReference type="FunFam" id="2.40.10.10:FF:000015">
    <property type="entry name" value="Atrial natriuretic peptide-converting enzyme"/>
    <property type="match status" value="1"/>
</dbReference>
<dbReference type="InterPro" id="IPR022700">
    <property type="entry name" value="CLIP"/>
</dbReference>
<feature type="signal peptide" evidence="10">
    <location>
        <begin position="1"/>
        <end position="24"/>
    </location>
</feature>
<sequence length="404" mass="44595">MNTKYQVVQLLLFLILLWIVVCEGQIIFEKNSRHLLDGSCKTPERKKGTCTYWTKCISINKKIKSWDQLRPYVCGFVGFQPKICCPSSRQRYVSNSHRDTIPQMYNNFGTIATTTEDSLVLTTPIANFSGSPGNSSEKPSFLPDDCGWTLFTVNQVIGGQEAEKGSWPWMAVIFEVKKSGSKKSDCGGVLVTARHVVTAAHCVVKRNTITPIVPSRLLIRLGAHNLSIDNEPGATDVGVDAVRIHERYDPRIHTNDIAVLRLNQSVPFSNSTSPVCLPYNYLRNIDLSWKIATVTGFGLTSVNGSYSDVLMEVTFDIIDQETCRKSYAKDIRITDGHLCAGSLDGSADSCLGDSGGPLVTVGKGKRFYLVGIVSFGKKCVLSGFPGIYTRVTKYLDWLTPKLAD</sequence>
<dbReference type="SMART" id="SM00680">
    <property type="entry name" value="CLIP"/>
    <property type="match status" value="1"/>
</dbReference>
<evidence type="ECO:0000256" key="9">
    <source>
        <dbReference type="RuleBase" id="RU363034"/>
    </source>
</evidence>
<accession>A0A8T0F9T7</accession>
<dbReference type="AlphaFoldDB" id="A0A8T0F9T7"/>
<evidence type="ECO:0000256" key="4">
    <source>
        <dbReference type="ARBA" id="ARBA00022729"/>
    </source>
</evidence>
<evidence type="ECO:0000256" key="8">
    <source>
        <dbReference type="ARBA" id="ARBA00024195"/>
    </source>
</evidence>
<comment type="similarity">
    <text evidence="8 10">Belongs to the peptidase S1 family. CLIP subfamily.</text>
</comment>
<dbReference type="InterPro" id="IPR001254">
    <property type="entry name" value="Trypsin_dom"/>
</dbReference>
<dbReference type="EC" id="3.4.21.-" evidence="9"/>
<dbReference type="InterPro" id="IPR009003">
    <property type="entry name" value="Peptidase_S1_PA"/>
</dbReference>
<dbReference type="GO" id="GO:0005615">
    <property type="term" value="C:extracellular space"/>
    <property type="evidence" value="ECO:0007669"/>
    <property type="project" value="TreeGrafter"/>
</dbReference>
<dbReference type="OrthoDB" id="425190at2759"/>
<dbReference type="SUPFAM" id="SSF50494">
    <property type="entry name" value="Trypsin-like serine proteases"/>
    <property type="match status" value="1"/>
</dbReference>
<dbReference type="InterPro" id="IPR033116">
    <property type="entry name" value="TRYPSIN_SER"/>
</dbReference>
<dbReference type="PROSITE" id="PS00135">
    <property type="entry name" value="TRYPSIN_SER"/>
    <property type="match status" value="1"/>
</dbReference>
<proteinExistence type="inferred from homology"/>
<dbReference type="Pfam" id="PF00089">
    <property type="entry name" value="Trypsin"/>
    <property type="match status" value="1"/>
</dbReference>
<dbReference type="SMART" id="SM00020">
    <property type="entry name" value="Tryp_SPc"/>
    <property type="match status" value="1"/>
</dbReference>
<keyword evidence="7" id="KW-1015">Disulfide bond</keyword>
<feature type="domain" description="Clip" evidence="12">
    <location>
        <begin position="39"/>
        <end position="85"/>
    </location>
</feature>